<accession>A0AAN7PJX4</accession>
<reference evidence="2" key="1">
    <citation type="submission" date="2023-01" db="EMBL/GenBank/DDBJ databases">
        <title>Key to firefly adult light organ development and bioluminescence: homeobox transcription factors regulate luciferase expression and transportation to peroxisome.</title>
        <authorList>
            <person name="Fu X."/>
        </authorList>
    </citation>
    <scope>NUCLEOTIDE SEQUENCE [LARGE SCALE GENOMIC DNA]</scope>
</reference>
<comment type="caution">
    <text evidence="1">The sequence shown here is derived from an EMBL/GenBank/DDBJ whole genome shotgun (WGS) entry which is preliminary data.</text>
</comment>
<dbReference type="Proteomes" id="UP001353858">
    <property type="component" value="Unassembled WGS sequence"/>
</dbReference>
<proteinExistence type="predicted"/>
<dbReference type="AlphaFoldDB" id="A0AAN7PJX4"/>
<evidence type="ECO:0000313" key="1">
    <source>
        <dbReference type="EMBL" id="KAK4882156.1"/>
    </source>
</evidence>
<sequence length="110" mass="12200">MSEKRKNIPQNVSERTKRIMQLALLDDLVESDDEVASNDSCIGSDHCFSSDHDSHPEICIEDLTSSEDSGSSADENPQLAVTVHPTNVQPTTYYVGIRYKKATPLCSSWL</sequence>
<protein>
    <submittedName>
        <fullName evidence="1">Uncharacterized protein</fullName>
    </submittedName>
</protein>
<name>A0AAN7PJX4_9COLE</name>
<gene>
    <name evidence="1" type="ORF">RN001_005475</name>
</gene>
<organism evidence="1 2">
    <name type="scientific">Aquatica leii</name>
    <dbReference type="NCBI Taxonomy" id="1421715"/>
    <lineage>
        <taxon>Eukaryota</taxon>
        <taxon>Metazoa</taxon>
        <taxon>Ecdysozoa</taxon>
        <taxon>Arthropoda</taxon>
        <taxon>Hexapoda</taxon>
        <taxon>Insecta</taxon>
        <taxon>Pterygota</taxon>
        <taxon>Neoptera</taxon>
        <taxon>Endopterygota</taxon>
        <taxon>Coleoptera</taxon>
        <taxon>Polyphaga</taxon>
        <taxon>Elateriformia</taxon>
        <taxon>Elateroidea</taxon>
        <taxon>Lampyridae</taxon>
        <taxon>Luciolinae</taxon>
        <taxon>Aquatica</taxon>
    </lineage>
</organism>
<keyword evidence="2" id="KW-1185">Reference proteome</keyword>
<evidence type="ECO:0000313" key="2">
    <source>
        <dbReference type="Proteomes" id="UP001353858"/>
    </source>
</evidence>
<dbReference type="EMBL" id="JARPUR010000002">
    <property type="protein sequence ID" value="KAK4882156.1"/>
    <property type="molecule type" value="Genomic_DNA"/>
</dbReference>